<dbReference type="Proteomes" id="UP000604825">
    <property type="component" value="Unassembled WGS sequence"/>
</dbReference>
<proteinExistence type="predicted"/>
<reference evidence="2" key="1">
    <citation type="submission" date="2020-10" db="EMBL/GenBank/DDBJ databases">
        <authorList>
            <person name="Han B."/>
            <person name="Lu T."/>
            <person name="Zhao Q."/>
            <person name="Huang X."/>
            <person name="Zhao Y."/>
        </authorList>
    </citation>
    <scope>NUCLEOTIDE SEQUENCE</scope>
</reference>
<accession>A0A811PE49</accession>
<feature type="region of interest" description="Disordered" evidence="1">
    <location>
        <begin position="1"/>
        <end position="21"/>
    </location>
</feature>
<evidence type="ECO:0000256" key="1">
    <source>
        <dbReference type="SAM" id="MobiDB-lite"/>
    </source>
</evidence>
<name>A0A811PE49_9POAL</name>
<sequence length="86" mass="9155">MTAAGSGASVPPEVHEPPREGEHVALRDGLGDELVGGADEADVEHAVEHEDELGGAQCAARTLLQMRPQPQELCTMIWMAAHEEIC</sequence>
<dbReference type="AlphaFoldDB" id="A0A811PE49"/>
<gene>
    <name evidence="2" type="ORF">NCGR_LOCUS26168</name>
</gene>
<dbReference type="EMBL" id="CAJGYO010000006">
    <property type="protein sequence ID" value="CAD6239140.1"/>
    <property type="molecule type" value="Genomic_DNA"/>
</dbReference>
<evidence type="ECO:0000313" key="3">
    <source>
        <dbReference type="Proteomes" id="UP000604825"/>
    </source>
</evidence>
<evidence type="ECO:0000313" key="2">
    <source>
        <dbReference type="EMBL" id="CAD6239140.1"/>
    </source>
</evidence>
<comment type="caution">
    <text evidence="2">The sequence shown here is derived from an EMBL/GenBank/DDBJ whole genome shotgun (WGS) entry which is preliminary data.</text>
</comment>
<protein>
    <submittedName>
        <fullName evidence="2">Uncharacterized protein</fullName>
    </submittedName>
</protein>
<organism evidence="2 3">
    <name type="scientific">Miscanthus lutarioriparius</name>
    <dbReference type="NCBI Taxonomy" id="422564"/>
    <lineage>
        <taxon>Eukaryota</taxon>
        <taxon>Viridiplantae</taxon>
        <taxon>Streptophyta</taxon>
        <taxon>Embryophyta</taxon>
        <taxon>Tracheophyta</taxon>
        <taxon>Spermatophyta</taxon>
        <taxon>Magnoliopsida</taxon>
        <taxon>Liliopsida</taxon>
        <taxon>Poales</taxon>
        <taxon>Poaceae</taxon>
        <taxon>PACMAD clade</taxon>
        <taxon>Panicoideae</taxon>
        <taxon>Andropogonodae</taxon>
        <taxon>Andropogoneae</taxon>
        <taxon>Saccharinae</taxon>
        <taxon>Miscanthus</taxon>
    </lineage>
</organism>
<keyword evidence="3" id="KW-1185">Reference proteome</keyword>